<evidence type="ECO:0000256" key="6">
    <source>
        <dbReference type="ARBA" id="ARBA00022840"/>
    </source>
</evidence>
<keyword evidence="2" id="KW-0723">Serine/threonine-protein kinase</keyword>
<evidence type="ECO:0000256" key="2">
    <source>
        <dbReference type="ARBA" id="ARBA00022527"/>
    </source>
</evidence>
<feature type="region of interest" description="Disordered" evidence="7">
    <location>
        <begin position="1"/>
        <end position="111"/>
    </location>
</feature>
<dbReference type="EC" id="2.7.11.1" evidence="1"/>
<evidence type="ECO:0000256" key="3">
    <source>
        <dbReference type="ARBA" id="ARBA00022679"/>
    </source>
</evidence>
<feature type="compositionally biased region" description="Low complexity" evidence="7">
    <location>
        <begin position="1"/>
        <end position="13"/>
    </location>
</feature>
<evidence type="ECO:0000256" key="4">
    <source>
        <dbReference type="ARBA" id="ARBA00022741"/>
    </source>
</evidence>
<keyword evidence="4" id="KW-0547">Nucleotide-binding</keyword>
<organism evidence="9 10">
    <name type="scientific">Phycomyces blakesleeanus</name>
    <dbReference type="NCBI Taxonomy" id="4837"/>
    <lineage>
        <taxon>Eukaryota</taxon>
        <taxon>Fungi</taxon>
        <taxon>Fungi incertae sedis</taxon>
        <taxon>Mucoromycota</taxon>
        <taxon>Mucoromycotina</taxon>
        <taxon>Mucoromycetes</taxon>
        <taxon>Mucorales</taxon>
        <taxon>Phycomycetaceae</taxon>
        <taxon>Phycomyces</taxon>
    </lineage>
</organism>
<dbReference type="Proteomes" id="UP001448207">
    <property type="component" value="Unassembled WGS sequence"/>
</dbReference>
<dbReference type="SUPFAM" id="SSF56112">
    <property type="entry name" value="Protein kinase-like (PK-like)"/>
    <property type="match status" value="1"/>
</dbReference>
<dbReference type="EMBL" id="JBCLYO010000001">
    <property type="protein sequence ID" value="KAL0097549.1"/>
    <property type="molecule type" value="Genomic_DNA"/>
</dbReference>
<feature type="compositionally biased region" description="Polar residues" evidence="7">
    <location>
        <begin position="68"/>
        <end position="82"/>
    </location>
</feature>
<evidence type="ECO:0000313" key="10">
    <source>
        <dbReference type="Proteomes" id="UP001448207"/>
    </source>
</evidence>
<dbReference type="PROSITE" id="PS50011">
    <property type="entry name" value="PROTEIN_KINASE_DOM"/>
    <property type="match status" value="1"/>
</dbReference>
<dbReference type="InterPro" id="IPR000719">
    <property type="entry name" value="Prot_kinase_dom"/>
</dbReference>
<dbReference type="PANTHER" id="PTHR45637">
    <property type="entry name" value="FLIPPASE KINASE 1-RELATED"/>
    <property type="match status" value="1"/>
</dbReference>
<gene>
    <name evidence="9" type="ORF">J3Q64DRAFT_1713748</name>
</gene>
<evidence type="ECO:0000259" key="8">
    <source>
        <dbReference type="PROSITE" id="PS50011"/>
    </source>
</evidence>
<feature type="compositionally biased region" description="Low complexity" evidence="7">
    <location>
        <begin position="33"/>
        <end position="59"/>
    </location>
</feature>
<protein>
    <recommendedName>
        <fullName evidence="1">non-specific serine/threonine protein kinase</fullName>
        <ecNumber evidence="1">2.7.11.1</ecNumber>
    </recommendedName>
</protein>
<evidence type="ECO:0000256" key="5">
    <source>
        <dbReference type="ARBA" id="ARBA00022777"/>
    </source>
</evidence>
<feature type="compositionally biased region" description="Low complexity" evidence="7">
    <location>
        <begin position="83"/>
        <end position="99"/>
    </location>
</feature>
<evidence type="ECO:0000313" key="9">
    <source>
        <dbReference type="EMBL" id="KAL0097549.1"/>
    </source>
</evidence>
<evidence type="ECO:0000256" key="1">
    <source>
        <dbReference type="ARBA" id="ARBA00012513"/>
    </source>
</evidence>
<keyword evidence="5" id="KW-0418">Kinase</keyword>
<dbReference type="InterPro" id="IPR011009">
    <property type="entry name" value="Kinase-like_dom_sf"/>
</dbReference>
<comment type="caution">
    <text evidence="9">The sequence shown here is derived from an EMBL/GenBank/DDBJ whole genome shotgun (WGS) entry which is preliminary data.</text>
</comment>
<feature type="region of interest" description="Disordered" evidence="7">
    <location>
        <begin position="452"/>
        <end position="474"/>
    </location>
</feature>
<evidence type="ECO:0000256" key="7">
    <source>
        <dbReference type="SAM" id="MobiDB-lite"/>
    </source>
</evidence>
<reference evidence="9 10" key="1">
    <citation type="submission" date="2024-04" db="EMBL/GenBank/DDBJ databases">
        <title>Symmetric and asymmetric DNA N6-adenine methylation regulates different biological responses in Mucorales.</title>
        <authorList>
            <consortium name="Lawrence Berkeley National Laboratory"/>
            <person name="Lax C."/>
            <person name="Mondo S.J."/>
            <person name="Osorio-Concepcion M."/>
            <person name="Muszewska A."/>
            <person name="Corrochano-Luque M."/>
            <person name="Gutierrez G."/>
            <person name="Riley R."/>
            <person name="Lipzen A."/>
            <person name="Guo J."/>
            <person name="Hundley H."/>
            <person name="Amirebrahimi M."/>
            <person name="Ng V."/>
            <person name="Lorenzo-Gutierrez D."/>
            <person name="Binder U."/>
            <person name="Yang J."/>
            <person name="Song Y."/>
            <person name="Canovas D."/>
            <person name="Navarro E."/>
            <person name="Freitag M."/>
            <person name="Gabaldon T."/>
            <person name="Grigoriev I.V."/>
            <person name="Corrochano L.M."/>
            <person name="Nicolas F.E."/>
            <person name="Garre V."/>
        </authorList>
    </citation>
    <scope>NUCLEOTIDE SEQUENCE [LARGE SCALE GENOMIC DNA]</scope>
    <source>
        <strain evidence="9 10">L51</strain>
    </source>
</reference>
<dbReference type="Gene3D" id="1.10.510.10">
    <property type="entry name" value="Transferase(Phosphotransferase) domain 1"/>
    <property type="match status" value="1"/>
</dbReference>
<name>A0ABR3BFB4_PHYBL</name>
<dbReference type="CDD" id="cd05574">
    <property type="entry name" value="STKc_phototropin_like"/>
    <property type="match status" value="1"/>
</dbReference>
<dbReference type="Gene3D" id="3.30.200.20">
    <property type="entry name" value="Phosphorylase Kinase, domain 1"/>
    <property type="match status" value="1"/>
</dbReference>
<dbReference type="SMART" id="SM00220">
    <property type="entry name" value="S_TKc"/>
    <property type="match status" value="1"/>
</dbReference>
<sequence>MNSTMSSPSSPAPSYQPKQAFSARLGMSHPTRDLSSSSSSSSSSSAAKDLLSLPPSASLGLRRVMSEPDTNTYFGTNTSPQASNSTKSSIKSYPSPSTSADPIRSSYSVQKEDAKVGPDSFIKLRLLGRGNVGRVYLVKQKETDKLYALKVLSKKEMINRNKIKRAMAEQAILSTANHPFIVPLYHSFQSNDHLYLCLEFCVGGEFFRALQQRPGRVLEEHEARFYAAEVVAALEYLHLMGIVFRDLKPENILLHESGHLMLSDFDLSIQAPAAGPPTMVKPSSPFFQQPMLDTRSCTNLRTNSFVGTEEYLAPEVIRGNGHSSTVDWWTLGILLYEMLFSFTPFKGATRNDTFELILKRNVEFPDLTSNPYRTSPGISSQCKACIRKLLNKNDKKRLGARAGASEVKSHAFFKPVNFALLRHMRPPIVPSKSNAVDAVHFKALKESVSLDLEDSRSQSGNEEAGPVTDSQSDPFEYFNSVTMLRAT</sequence>
<proteinExistence type="predicted"/>
<keyword evidence="10" id="KW-1185">Reference proteome</keyword>
<dbReference type="Pfam" id="PF00069">
    <property type="entry name" value="Pkinase"/>
    <property type="match status" value="1"/>
</dbReference>
<accession>A0ABR3BFB4</accession>
<keyword evidence="6" id="KW-0067">ATP-binding</keyword>
<feature type="domain" description="Protein kinase" evidence="8">
    <location>
        <begin position="121"/>
        <end position="413"/>
    </location>
</feature>
<keyword evidence="3" id="KW-0808">Transferase</keyword>